<evidence type="ECO:0000313" key="2">
    <source>
        <dbReference type="Proteomes" id="UP000280346"/>
    </source>
</evidence>
<dbReference type="AlphaFoldDB" id="A0A3S0V5N9"/>
<dbReference type="CDD" id="cd11301">
    <property type="entry name" value="Fut1_Fut2_like"/>
    <property type="match status" value="1"/>
</dbReference>
<dbReference type="GO" id="GO:0016757">
    <property type="term" value="F:glycosyltransferase activity"/>
    <property type="evidence" value="ECO:0007669"/>
    <property type="project" value="UniProtKB-KW"/>
</dbReference>
<evidence type="ECO:0000313" key="1">
    <source>
        <dbReference type="EMBL" id="RUQ68918.1"/>
    </source>
</evidence>
<dbReference type="RefSeq" id="WP_127000072.1">
    <property type="nucleotide sequence ID" value="NZ_CP173195.1"/>
</dbReference>
<proteinExistence type="predicted"/>
<sequence length="357" mass="39367">MTLDDVVQRALDAHRAGQVEQADRLYRCVLALVPCHAPVLLHRAQLCERRGAWDEAITLYGRMTRLTPGLALPATRRSLLRIRRAIGPPPAPKAPDAMTGRVAMTSLGANGRFGNQLLQYGFLRLYGETHGLRVEAPDWIGRDLFGFDDPLPGSGLRGVREDEADLVASLTGESGDIHRDADFWGYFCGPTGRWARHRDRFRDLFRWHGPVAAAAAALQARLDEVGGELVAIHLRRGDFVSDGHWIPPDGWYRDWLAALWPTLDRPRLYVASDDPATAAGFADFAPLTEPDLVPPPPGAEFLTDFLVLTRAHRLAVSNSSFSFTAAMLNDRCGGFVRPDPARGALVPFDPWDAPVLL</sequence>
<dbReference type="SUPFAM" id="SSF48452">
    <property type="entry name" value="TPR-like"/>
    <property type="match status" value="1"/>
</dbReference>
<keyword evidence="1" id="KW-0808">Transferase</keyword>
<comment type="caution">
    <text evidence="1">The sequence shown here is derived from an EMBL/GenBank/DDBJ whole genome shotgun (WGS) entry which is preliminary data.</text>
</comment>
<organism evidence="1 2">
    <name type="scientific">Azospirillum doebereinerae</name>
    <dbReference type="NCBI Taxonomy" id="92933"/>
    <lineage>
        <taxon>Bacteria</taxon>
        <taxon>Pseudomonadati</taxon>
        <taxon>Pseudomonadota</taxon>
        <taxon>Alphaproteobacteria</taxon>
        <taxon>Rhodospirillales</taxon>
        <taxon>Azospirillaceae</taxon>
        <taxon>Azospirillum</taxon>
    </lineage>
</organism>
<name>A0A3S0V5N9_9PROT</name>
<protein>
    <submittedName>
        <fullName evidence="1">Alpha-1,2-fucosyltransferase</fullName>
    </submittedName>
</protein>
<reference evidence="1 2" key="1">
    <citation type="submission" date="2018-12" db="EMBL/GenBank/DDBJ databases">
        <authorList>
            <person name="Yang Y."/>
        </authorList>
    </citation>
    <scope>NUCLEOTIDE SEQUENCE [LARGE SCALE GENOMIC DNA]</scope>
    <source>
        <strain evidence="1 2">GSF71</strain>
    </source>
</reference>
<dbReference type="Proteomes" id="UP000280346">
    <property type="component" value="Unassembled WGS sequence"/>
</dbReference>
<dbReference type="OrthoDB" id="9794601at2"/>
<dbReference type="Gene3D" id="1.25.40.10">
    <property type="entry name" value="Tetratricopeptide repeat domain"/>
    <property type="match status" value="1"/>
</dbReference>
<dbReference type="EMBL" id="RZIJ01000013">
    <property type="protein sequence ID" value="RUQ68918.1"/>
    <property type="molecule type" value="Genomic_DNA"/>
</dbReference>
<keyword evidence="1" id="KW-0328">Glycosyltransferase</keyword>
<keyword evidence="2" id="KW-1185">Reference proteome</keyword>
<accession>A0A3S0V5N9</accession>
<gene>
    <name evidence="1" type="ORF">EJ913_17250</name>
</gene>
<dbReference type="InterPro" id="IPR011990">
    <property type="entry name" value="TPR-like_helical_dom_sf"/>
</dbReference>